<keyword evidence="4" id="KW-0614">Plasmid</keyword>
<dbReference type="RefSeq" id="WP_232048500.1">
    <property type="nucleotide sequence ID" value="NZ_CAAAHS010000003.1"/>
</dbReference>
<dbReference type="Pfam" id="PF01722">
    <property type="entry name" value="BolA"/>
    <property type="match status" value="1"/>
</dbReference>
<dbReference type="InterPro" id="IPR050961">
    <property type="entry name" value="BolA/IbaG_stress_morph_reg"/>
</dbReference>
<name>A0A0W0R322_9GAMM</name>
<dbReference type="KEGG" id="ladl:NCTC12735_00316"/>
<dbReference type="PANTHER" id="PTHR46229:SF2">
    <property type="entry name" value="BOLA-LIKE PROTEIN 1"/>
    <property type="match status" value="1"/>
</dbReference>
<evidence type="ECO:0000313" key="3">
    <source>
        <dbReference type="EMBL" id="KTC65473.1"/>
    </source>
</evidence>
<dbReference type="InterPro" id="IPR036065">
    <property type="entry name" value="BolA-like_sf"/>
</dbReference>
<keyword evidence="5" id="KW-1185">Reference proteome</keyword>
<dbReference type="EMBL" id="LR134418">
    <property type="protein sequence ID" value="VEH84706.1"/>
    <property type="molecule type" value="Genomic_DNA"/>
</dbReference>
<comment type="similarity">
    <text evidence="1 2">Belongs to the BolA/IbaG family.</text>
</comment>
<organism evidence="3 5">
    <name type="scientific">Legionella adelaidensis</name>
    <dbReference type="NCBI Taxonomy" id="45056"/>
    <lineage>
        <taxon>Bacteria</taxon>
        <taxon>Pseudomonadati</taxon>
        <taxon>Pseudomonadota</taxon>
        <taxon>Gammaproteobacteria</taxon>
        <taxon>Legionellales</taxon>
        <taxon>Legionellaceae</taxon>
        <taxon>Legionella</taxon>
    </lineage>
</organism>
<accession>A0A0W0R322</accession>
<dbReference type="AlphaFoldDB" id="A0A0W0R322"/>
<dbReference type="PANTHER" id="PTHR46229">
    <property type="entry name" value="BOLA TRANSCRIPTION REGULATOR"/>
    <property type="match status" value="1"/>
</dbReference>
<evidence type="ECO:0000256" key="2">
    <source>
        <dbReference type="RuleBase" id="RU003860"/>
    </source>
</evidence>
<dbReference type="Proteomes" id="UP000281170">
    <property type="component" value="Plasmid 9"/>
</dbReference>
<reference evidence="3 5" key="1">
    <citation type="submission" date="2015-11" db="EMBL/GenBank/DDBJ databases">
        <title>Identification of large and diverse effector repertoires of 38 Legionella species.</title>
        <authorList>
            <person name="Burstein D."/>
            <person name="Amaro F."/>
            <person name="Zusman T."/>
            <person name="Lifshitz Z."/>
            <person name="Cohen O."/>
            <person name="Gilbert J.A."/>
            <person name="Pupko T."/>
            <person name="Shuman H.A."/>
            <person name="Segal G."/>
        </authorList>
    </citation>
    <scope>NUCLEOTIDE SEQUENCE [LARGE SCALE GENOMIC DNA]</scope>
    <source>
        <strain evidence="3 5">1762-AUS-E</strain>
    </source>
</reference>
<dbReference type="Proteomes" id="UP000054859">
    <property type="component" value="Unassembled WGS sequence"/>
</dbReference>
<sequence length="108" mass="12486">MSRLMNRKQRIETALQKNLALAHLEVDDESSGHQVPQGSESHFKVVAVSNDFENKTKVARHRLINDFLKDEFKMGLHALSLHLYTNEEWQMQKAKGAPKTPDCQRMKK</sequence>
<proteinExistence type="inferred from homology"/>
<dbReference type="Gene3D" id="3.30.300.90">
    <property type="entry name" value="BolA-like"/>
    <property type="match status" value="1"/>
</dbReference>
<dbReference type="GO" id="GO:0005829">
    <property type="term" value="C:cytosol"/>
    <property type="evidence" value="ECO:0007669"/>
    <property type="project" value="TreeGrafter"/>
</dbReference>
<dbReference type="SUPFAM" id="SSF82657">
    <property type="entry name" value="BolA-like"/>
    <property type="match status" value="1"/>
</dbReference>
<reference evidence="4 6" key="2">
    <citation type="submission" date="2018-12" db="EMBL/GenBank/DDBJ databases">
        <authorList>
            <consortium name="Pathogen Informatics"/>
        </authorList>
    </citation>
    <scope>NUCLEOTIDE SEQUENCE [LARGE SCALE GENOMIC DNA]</scope>
    <source>
        <strain evidence="4 6">NCTC12735</strain>
        <plasmid evidence="6">9</plasmid>
    </source>
</reference>
<evidence type="ECO:0000313" key="6">
    <source>
        <dbReference type="Proteomes" id="UP000281170"/>
    </source>
</evidence>
<dbReference type="PIRSF" id="PIRSF003113">
    <property type="entry name" value="BolA"/>
    <property type="match status" value="1"/>
</dbReference>
<gene>
    <name evidence="3" type="primary">bolA</name>
    <name evidence="3" type="ORF">Lade_0131</name>
    <name evidence="4" type="ORF">NCTC12735_00316</name>
</gene>
<dbReference type="STRING" id="45056.Lade_0131"/>
<evidence type="ECO:0000313" key="5">
    <source>
        <dbReference type="Proteomes" id="UP000054859"/>
    </source>
</evidence>
<dbReference type="InterPro" id="IPR002634">
    <property type="entry name" value="BolA"/>
</dbReference>
<geneLocation type="plasmid" evidence="4 6">
    <name>9</name>
</geneLocation>
<dbReference type="PATRIC" id="fig|45056.6.peg.134"/>
<dbReference type="EMBL" id="LNKA01000001">
    <property type="protein sequence ID" value="KTC65473.1"/>
    <property type="molecule type" value="Genomic_DNA"/>
</dbReference>
<dbReference type="GO" id="GO:0006351">
    <property type="term" value="P:DNA-templated transcription"/>
    <property type="evidence" value="ECO:0007669"/>
    <property type="project" value="TreeGrafter"/>
</dbReference>
<evidence type="ECO:0000256" key="1">
    <source>
        <dbReference type="ARBA" id="ARBA00005578"/>
    </source>
</evidence>
<evidence type="ECO:0000313" key="4">
    <source>
        <dbReference type="EMBL" id="VEH84706.1"/>
    </source>
</evidence>
<protein>
    <submittedName>
        <fullName evidence="3">Protein BolA</fullName>
    </submittedName>
    <submittedName>
        <fullName evidence="4">Putative regulator of murein genes BolA</fullName>
    </submittedName>
</protein>